<organism evidence="1 2">
    <name type="scientific">Arabis nemorensis</name>
    <dbReference type="NCBI Taxonomy" id="586526"/>
    <lineage>
        <taxon>Eukaryota</taxon>
        <taxon>Viridiplantae</taxon>
        <taxon>Streptophyta</taxon>
        <taxon>Embryophyta</taxon>
        <taxon>Tracheophyta</taxon>
        <taxon>Spermatophyta</taxon>
        <taxon>Magnoliopsida</taxon>
        <taxon>eudicotyledons</taxon>
        <taxon>Gunneridae</taxon>
        <taxon>Pentapetalae</taxon>
        <taxon>rosids</taxon>
        <taxon>malvids</taxon>
        <taxon>Brassicales</taxon>
        <taxon>Brassicaceae</taxon>
        <taxon>Arabideae</taxon>
        <taxon>Arabis</taxon>
    </lineage>
</organism>
<dbReference type="AlphaFoldDB" id="A0A565BB09"/>
<reference evidence="1" key="1">
    <citation type="submission" date="2019-07" db="EMBL/GenBank/DDBJ databases">
        <authorList>
            <person name="Dittberner H."/>
        </authorList>
    </citation>
    <scope>NUCLEOTIDE SEQUENCE [LARGE SCALE GENOMIC DNA]</scope>
</reference>
<dbReference type="Proteomes" id="UP000489600">
    <property type="component" value="Unassembled WGS sequence"/>
</dbReference>
<proteinExistence type="predicted"/>
<evidence type="ECO:0000313" key="1">
    <source>
        <dbReference type="EMBL" id="VVA98772.1"/>
    </source>
</evidence>
<gene>
    <name evidence="1" type="ORF">ANE_LOCUS9217</name>
</gene>
<comment type="caution">
    <text evidence="1">The sequence shown here is derived from an EMBL/GenBank/DDBJ whole genome shotgun (WGS) entry which is preliminary data.</text>
</comment>
<evidence type="ECO:0000313" key="2">
    <source>
        <dbReference type="Proteomes" id="UP000489600"/>
    </source>
</evidence>
<name>A0A565BB09_9BRAS</name>
<keyword evidence="2" id="KW-1185">Reference proteome</keyword>
<dbReference type="OrthoDB" id="782771at2759"/>
<protein>
    <submittedName>
        <fullName evidence="1">Uncharacterized protein</fullName>
    </submittedName>
</protein>
<dbReference type="EMBL" id="CABITT030000003">
    <property type="protein sequence ID" value="VVA98772.1"/>
    <property type="molecule type" value="Genomic_DNA"/>
</dbReference>
<dbReference type="PROSITE" id="PS51257">
    <property type="entry name" value="PROKAR_LIPOPROTEIN"/>
    <property type="match status" value="1"/>
</dbReference>
<sequence length="68" mass="7806">MKSCSLDLCLSPMTSTLQSCRRDSTVLSVRSSTIRSSEEANEFYNGRLREYDLVEIQNLILMMSEKHT</sequence>
<accession>A0A565BB09</accession>